<gene>
    <name evidence="1" type="ORF">PYW08_016341</name>
</gene>
<organism evidence="1 2">
    <name type="scientific">Mythimna loreyi</name>
    <dbReference type="NCBI Taxonomy" id="667449"/>
    <lineage>
        <taxon>Eukaryota</taxon>
        <taxon>Metazoa</taxon>
        <taxon>Ecdysozoa</taxon>
        <taxon>Arthropoda</taxon>
        <taxon>Hexapoda</taxon>
        <taxon>Insecta</taxon>
        <taxon>Pterygota</taxon>
        <taxon>Neoptera</taxon>
        <taxon>Endopterygota</taxon>
        <taxon>Lepidoptera</taxon>
        <taxon>Glossata</taxon>
        <taxon>Ditrysia</taxon>
        <taxon>Noctuoidea</taxon>
        <taxon>Noctuidae</taxon>
        <taxon>Noctuinae</taxon>
        <taxon>Hadenini</taxon>
        <taxon>Mythimna</taxon>
    </lineage>
</organism>
<protein>
    <submittedName>
        <fullName evidence="1">Uncharacterized protein</fullName>
    </submittedName>
</protein>
<evidence type="ECO:0000313" key="1">
    <source>
        <dbReference type="EMBL" id="KAJ8727956.1"/>
    </source>
</evidence>
<evidence type="ECO:0000313" key="2">
    <source>
        <dbReference type="Proteomes" id="UP001231649"/>
    </source>
</evidence>
<name>A0ACC2QXB6_9NEOP</name>
<dbReference type="Proteomes" id="UP001231649">
    <property type="component" value="Chromosome 9"/>
</dbReference>
<sequence length="446" mass="52254">MDLCRVCLTGGSEKDIFQSQSANNVDSKSFADVFMFCLDIQVEQDSKISTKLCLKCYKKILSFHEFKSLALKNDAYLKSVQEESGVKNEVFLRDEVKNEDLITLNPPVELDDSLDIITVKNEPKDELDLKNEDSTHDYESDDEFLSVIKNIKYEFERENESEGKVSVKRKRKKGEKATPRVKREKEQKPAKQMCEECGKTVKDLRTHSFQHLPMASRKRIKCKLCDKVFSSHSARYKHNKIKHLGIKQECVLCNKMVTSLKQHHRLMHNRAALQYECVLCGRRFISKSVLDLHMTTHTKDRPYSCTECDKKFSTKQRVQIHKRAVHDKEKSHLCQLCSKSFFKKYHLQLHLRSHSKEKPCECPDCGKFFSTTSILKSHREIHKEEKSYACTLCEMTFKKKNYLNVHMISHTKEKRHPCQYCGIKFGRSDHRKRHEYTAHEKNFVTA</sequence>
<proteinExistence type="predicted"/>
<keyword evidence="2" id="KW-1185">Reference proteome</keyword>
<accession>A0ACC2QXB6</accession>
<dbReference type="EMBL" id="CM056785">
    <property type="protein sequence ID" value="KAJ8727956.1"/>
    <property type="molecule type" value="Genomic_DNA"/>
</dbReference>
<reference evidence="1" key="1">
    <citation type="submission" date="2023-03" db="EMBL/GenBank/DDBJ databases">
        <title>Chromosome-level genomes of two armyworms, Mythimna separata and Mythimna loreyi, provide insights into the biosynthesis and reception of sex pheromones.</title>
        <authorList>
            <person name="Zhao H."/>
        </authorList>
    </citation>
    <scope>NUCLEOTIDE SEQUENCE</scope>
    <source>
        <strain evidence="1">BeijingLab</strain>
    </source>
</reference>
<comment type="caution">
    <text evidence="1">The sequence shown here is derived from an EMBL/GenBank/DDBJ whole genome shotgun (WGS) entry which is preliminary data.</text>
</comment>